<keyword evidence="1" id="KW-0812">Transmembrane</keyword>
<name>M4VAE6_9BACT</name>
<keyword evidence="1" id="KW-1133">Transmembrane helix</keyword>
<evidence type="ECO:0000256" key="1">
    <source>
        <dbReference type="SAM" id="Phobius"/>
    </source>
</evidence>
<dbReference type="PANTHER" id="PTHR43471">
    <property type="entry name" value="ABC TRANSPORTER PERMEASE"/>
    <property type="match status" value="1"/>
</dbReference>
<keyword evidence="3" id="KW-1185">Reference proteome</keyword>
<feature type="transmembrane region" description="Helical" evidence="1">
    <location>
        <begin position="56"/>
        <end position="77"/>
    </location>
</feature>
<dbReference type="EMBL" id="CP003537">
    <property type="protein sequence ID" value="AGH94971.1"/>
    <property type="molecule type" value="Genomic_DNA"/>
</dbReference>
<feature type="transmembrane region" description="Helical" evidence="1">
    <location>
        <begin position="132"/>
        <end position="157"/>
    </location>
</feature>
<dbReference type="PANTHER" id="PTHR43471:SF10">
    <property type="entry name" value="SLL1107 PROTEIN"/>
    <property type="match status" value="1"/>
</dbReference>
<evidence type="ECO:0000313" key="3">
    <source>
        <dbReference type="Proteomes" id="UP000012040"/>
    </source>
</evidence>
<proteinExistence type="predicted"/>
<dbReference type="OrthoDB" id="5293959at2"/>
<dbReference type="Proteomes" id="UP000012040">
    <property type="component" value="Chromosome"/>
</dbReference>
<dbReference type="KEGG" id="bex:A11Q_751"/>
<evidence type="ECO:0000313" key="2">
    <source>
        <dbReference type="EMBL" id="AGH94971.1"/>
    </source>
</evidence>
<dbReference type="STRING" id="1184267.A11Q_751"/>
<keyword evidence="1" id="KW-0472">Membrane</keyword>
<sequence>MKQILTIPILAVLNIREWVRLKFFYIIVFFGILFIAFSHILSALTFSVQERLLYDFGLAGLEIGVLVISSLIGSHSIQREIDRKTLFVILARPIPRSHVVIGAWLSTLGLCLLFSFGFLLSFTLSAEVSGRYYQGLLVAAVSTSLKAAIISSFAIAFSLIVRPILALGATVSYWLLCYSMPDVRFFVSKMEDAALMKVVDVIDLLLPKFYLFNWKSYYYVTNIPAGQDILWAVVHSMAWALTWLVVGILFFRRKEIV</sequence>
<dbReference type="AlphaFoldDB" id="M4VAE6"/>
<feature type="transmembrane region" description="Helical" evidence="1">
    <location>
        <begin position="229"/>
        <end position="251"/>
    </location>
</feature>
<feature type="transmembrane region" description="Helical" evidence="1">
    <location>
        <begin position="98"/>
        <end position="120"/>
    </location>
</feature>
<dbReference type="HOGENOM" id="CLU_070325_1_0_7"/>
<organism evidence="2 3">
    <name type="scientific">Pseudobdellovibrio exovorus JSS</name>
    <dbReference type="NCBI Taxonomy" id="1184267"/>
    <lineage>
        <taxon>Bacteria</taxon>
        <taxon>Pseudomonadati</taxon>
        <taxon>Bdellovibrionota</taxon>
        <taxon>Bdellovibrionia</taxon>
        <taxon>Bdellovibrionales</taxon>
        <taxon>Pseudobdellovibrionaceae</taxon>
        <taxon>Pseudobdellovibrio</taxon>
    </lineage>
</organism>
<gene>
    <name evidence="2" type="ORF">A11Q_751</name>
</gene>
<dbReference type="RefSeq" id="WP_015469461.1">
    <property type="nucleotide sequence ID" value="NC_020813.1"/>
</dbReference>
<feature type="transmembrane region" description="Helical" evidence="1">
    <location>
        <begin position="23"/>
        <end position="44"/>
    </location>
</feature>
<dbReference type="PATRIC" id="fig|1184267.3.peg.760"/>
<dbReference type="eggNOG" id="COG1277">
    <property type="taxonomic scope" value="Bacteria"/>
</dbReference>
<dbReference type="Pfam" id="PF12679">
    <property type="entry name" value="ABC2_membrane_2"/>
    <property type="match status" value="1"/>
</dbReference>
<reference evidence="2 3" key="1">
    <citation type="journal article" date="2013" name="ISME J.">
        <title>By their genes ye shall know them: genomic signatures of predatory bacteria.</title>
        <authorList>
            <person name="Pasternak Z."/>
            <person name="Pietrokovski S."/>
            <person name="Rotem O."/>
            <person name="Gophna U."/>
            <person name="Lurie-Weinberger M.N."/>
            <person name="Jurkevitch E."/>
        </authorList>
    </citation>
    <scope>NUCLEOTIDE SEQUENCE [LARGE SCALE GENOMIC DNA]</scope>
    <source>
        <strain evidence="2 3">JSS</strain>
    </source>
</reference>
<accession>M4VAE6</accession>
<feature type="transmembrane region" description="Helical" evidence="1">
    <location>
        <begin position="164"/>
        <end position="181"/>
    </location>
</feature>
<protein>
    <submittedName>
        <fullName evidence="2">Pilus biogenesis protein and ABC-type transporter</fullName>
    </submittedName>
</protein>